<dbReference type="PANTHER" id="PTHR47435:SF4">
    <property type="entry name" value="KELCH REPEAT PROTEIN (AFU_ORTHOLOGUE AFUA_5G12780)"/>
    <property type="match status" value="1"/>
</dbReference>
<dbReference type="Proteomes" id="UP000319257">
    <property type="component" value="Unassembled WGS sequence"/>
</dbReference>
<dbReference type="GO" id="GO:0019760">
    <property type="term" value="P:glucosinolate metabolic process"/>
    <property type="evidence" value="ECO:0007669"/>
    <property type="project" value="UniProtKB-ARBA"/>
</dbReference>
<dbReference type="Gene3D" id="2.120.10.80">
    <property type="entry name" value="Kelch-type beta propeller"/>
    <property type="match status" value="2"/>
</dbReference>
<gene>
    <name evidence="4" type="ORF">E0L32_000047</name>
</gene>
<protein>
    <submittedName>
        <fullName evidence="4">Uncharacterized protein</fullName>
    </submittedName>
</protein>
<feature type="compositionally biased region" description="Acidic residues" evidence="3">
    <location>
        <begin position="125"/>
        <end position="140"/>
    </location>
</feature>
<evidence type="ECO:0000256" key="2">
    <source>
        <dbReference type="ARBA" id="ARBA00023004"/>
    </source>
</evidence>
<dbReference type="InParanoid" id="A0A507B7Q0"/>
<name>A0A507B7Q0_9PEZI</name>
<keyword evidence="1" id="KW-0677">Repeat</keyword>
<dbReference type="RefSeq" id="XP_030997424.1">
    <property type="nucleotide sequence ID" value="XM_031139124.1"/>
</dbReference>
<dbReference type="InterPro" id="IPR011498">
    <property type="entry name" value="Kelch_2"/>
</dbReference>
<feature type="region of interest" description="Disordered" evidence="3">
    <location>
        <begin position="293"/>
        <end position="329"/>
    </location>
</feature>
<sequence length="624" mass="65086">MESFAALKRRTTDLLQNLPQSIPNPIKGHGGQHQQQSKHGRRPAMKGTWERIAIPSLPRSSHSLDVVAGTAYVFGGEAQEGGAAVDNDMHAIVLPFSSAPADYYTIKAVAAPPPIPIIQEPAVPEGDDDGEQEDKPDELETNVPVGEGGAAADSKELSEVDLTSGAGDETPTQASSSAAAAAAADKGKGKAVAAPEPISLGDVPAPRVGHATAVIGSRIFVFGGRPGGAEEEPLDERGRVWVFDTKSHQWSALDPAAPSLPDPIAPGAVTSPVHTAHYPAARSAHCAVATDKPEDFAADDGASRRRKKKPETWREWAEGDSAEVGTPQRPIVGNVGARARDHDADGYGTLIVHGGVLAGGRRAGDTWAFDVRSRVWQELPRAPGAPRAGAGICISKSRLYRFGGEEAADHHRQIEFLELGVDTFDDRSTAQGEVTLSARGTWQTLLGGGGETASRPAAAGDKTEEEPTSPLKRGASSSSDGEDANGDDWPGARSAAGMQVVTTGGGREYLVLLLGQKSDGSGSGSGFWDDAWAFQVPPLGMSAASVTDAVLHALGRRSGEGTWTRVETAPYDDEDDDASAGGPGARGWVATSPMLELEENGVVVFGGRDGSNTRLGDGWIFRLG</sequence>
<dbReference type="Pfam" id="PF07646">
    <property type="entry name" value="Kelch_2"/>
    <property type="match status" value="1"/>
</dbReference>
<keyword evidence="2" id="KW-0408">Iron</keyword>
<reference evidence="4 5" key="1">
    <citation type="submission" date="2019-06" db="EMBL/GenBank/DDBJ databases">
        <title>Draft genome sequence of the filamentous fungus Phialemoniopsis curvata isolated from diesel fuel.</title>
        <authorList>
            <person name="Varaljay V.A."/>
            <person name="Lyon W.J."/>
            <person name="Crouch A.L."/>
            <person name="Drake C.E."/>
            <person name="Hollomon J.M."/>
            <person name="Nadeau L.J."/>
            <person name="Nunn H.S."/>
            <person name="Stevenson B.S."/>
            <person name="Bojanowski C.L."/>
            <person name="Crookes-Goodson W.J."/>
        </authorList>
    </citation>
    <scope>NUCLEOTIDE SEQUENCE [LARGE SCALE GENOMIC DNA]</scope>
    <source>
        <strain evidence="4 5">D216</strain>
    </source>
</reference>
<dbReference type="SUPFAM" id="SSF117281">
    <property type="entry name" value="Kelch motif"/>
    <property type="match status" value="1"/>
</dbReference>
<evidence type="ECO:0000256" key="3">
    <source>
        <dbReference type="SAM" id="MobiDB-lite"/>
    </source>
</evidence>
<organism evidence="4 5">
    <name type="scientific">Thyridium curvatum</name>
    <dbReference type="NCBI Taxonomy" id="1093900"/>
    <lineage>
        <taxon>Eukaryota</taxon>
        <taxon>Fungi</taxon>
        <taxon>Dikarya</taxon>
        <taxon>Ascomycota</taxon>
        <taxon>Pezizomycotina</taxon>
        <taxon>Sordariomycetes</taxon>
        <taxon>Sordariomycetidae</taxon>
        <taxon>Thyridiales</taxon>
        <taxon>Thyridiaceae</taxon>
        <taxon>Thyridium</taxon>
    </lineage>
</organism>
<dbReference type="STRING" id="1093900.A0A507B7Q0"/>
<feature type="region of interest" description="Disordered" evidence="3">
    <location>
        <begin position="116"/>
        <end position="181"/>
    </location>
</feature>
<feature type="region of interest" description="Disordered" evidence="3">
    <location>
        <begin position="18"/>
        <end position="44"/>
    </location>
</feature>
<evidence type="ECO:0000256" key="1">
    <source>
        <dbReference type="ARBA" id="ARBA00022737"/>
    </source>
</evidence>
<dbReference type="PANTHER" id="PTHR47435">
    <property type="entry name" value="KELCH REPEAT PROTEIN (AFU_ORTHOLOGUE AFUA_5G12780)"/>
    <property type="match status" value="1"/>
</dbReference>
<dbReference type="AlphaFoldDB" id="A0A507B7Q0"/>
<keyword evidence="5" id="KW-1185">Reference proteome</keyword>
<accession>A0A507B7Q0</accession>
<evidence type="ECO:0000313" key="5">
    <source>
        <dbReference type="Proteomes" id="UP000319257"/>
    </source>
</evidence>
<dbReference type="GeneID" id="41967494"/>
<dbReference type="InterPro" id="IPR015915">
    <property type="entry name" value="Kelch-typ_b-propeller"/>
</dbReference>
<dbReference type="OrthoDB" id="10250130at2759"/>
<comment type="caution">
    <text evidence="4">The sequence shown here is derived from an EMBL/GenBank/DDBJ whole genome shotgun (WGS) entry which is preliminary data.</text>
</comment>
<dbReference type="EMBL" id="SKBQ01000001">
    <property type="protein sequence ID" value="TPX15713.1"/>
    <property type="molecule type" value="Genomic_DNA"/>
</dbReference>
<proteinExistence type="predicted"/>
<feature type="region of interest" description="Disordered" evidence="3">
    <location>
        <begin position="440"/>
        <end position="493"/>
    </location>
</feature>
<evidence type="ECO:0000313" key="4">
    <source>
        <dbReference type="EMBL" id="TPX15713.1"/>
    </source>
</evidence>